<protein>
    <submittedName>
        <fullName evidence="2">Uncharacterized protein</fullName>
    </submittedName>
</protein>
<evidence type="ECO:0000256" key="1">
    <source>
        <dbReference type="SAM" id="MobiDB-lite"/>
    </source>
</evidence>
<accession>A0ABM9GRM2</accession>
<dbReference type="EMBL" id="CAKXYP010000001">
    <property type="protein sequence ID" value="CAH9413501.1"/>
    <property type="molecule type" value="Genomic_DNA"/>
</dbReference>
<evidence type="ECO:0000313" key="3">
    <source>
        <dbReference type="Proteomes" id="UP001154015"/>
    </source>
</evidence>
<sequence>MDPDAQADGSPEMTPRARPGCAAPSWSVPRSAPARGARQSRRSAV</sequence>
<keyword evidence="3" id="KW-1185">Reference proteome</keyword>
<proteinExistence type="predicted"/>
<feature type="region of interest" description="Disordered" evidence="1">
    <location>
        <begin position="1"/>
        <end position="45"/>
    </location>
</feature>
<dbReference type="Proteomes" id="UP001154015">
    <property type="component" value="Unassembled WGS sequence"/>
</dbReference>
<name>A0ABM9GRM2_STRGL</name>
<organism evidence="2 3">
    <name type="scientific">Streptomyces globisporus</name>
    <dbReference type="NCBI Taxonomy" id="1908"/>
    <lineage>
        <taxon>Bacteria</taxon>
        <taxon>Bacillati</taxon>
        <taxon>Actinomycetota</taxon>
        <taxon>Actinomycetes</taxon>
        <taxon>Kitasatosporales</taxon>
        <taxon>Streptomycetaceae</taxon>
        <taxon>Streptomyces</taxon>
    </lineage>
</organism>
<evidence type="ECO:0000313" key="2">
    <source>
        <dbReference type="EMBL" id="CAH9413501.1"/>
    </source>
</evidence>
<reference evidence="2" key="1">
    <citation type="submission" date="2022-03" db="EMBL/GenBank/DDBJ databases">
        <authorList>
            <person name="Leyn A S."/>
        </authorList>
    </citation>
    <scope>NUCLEOTIDE SEQUENCE</scope>
    <source>
        <strain evidence="2">Streptomyces globisporus 4-3</strain>
    </source>
</reference>
<gene>
    <name evidence="2" type="ORF">SGL43_00500</name>
</gene>
<comment type="caution">
    <text evidence="2">The sequence shown here is derived from an EMBL/GenBank/DDBJ whole genome shotgun (WGS) entry which is preliminary data.</text>
</comment>